<accession>A0A4R7JZR9</accession>
<dbReference type="CDD" id="cd02909">
    <property type="entry name" value="cupin_pirin_N"/>
    <property type="match status" value="1"/>
</dbReference>
<dbReference type="InterPro" id="IPR014710">
    <property type="entry name" value="RmlC-like_jellyroll"/>
</dbReference>
<evidence type="ECO:0000256" key="1">
    <source>
        <dbReference type="ARBA" id="ARBA00008416"/>
    </source>
</evidence>
<dbReference type="PANTHER" id="PTHR13903:SF8">
    <property type="entry name" value="PIRIN"/>
    <property type="match status" value="1"/>
</dbReference>
<dbReference type="InterPro" id="IPR012093">
    <property type="entry name" value="Pirin"/>
</dbReference>
<reference evidence="7 8" key="1">
    <citation type="submission" date="2019-03" db="EMBL/GenBank/DDBJ databases">
        <title>Genomic Encyclopedia of Type Strains, Phase IV (KMG-IV): sequencing the most valuable type-strain genomes for metagenomic binning, comparative biology and taxonomic classification.</title>
        <authorList>
            <person name="Goeker M."/>
        </authorList>
    </citation>
    <scope>NUCLEOTIDE SEQUENCE [LARGE SCALE GENOMIC DNA]</scope>
    <source>
        <strain evidence="7 8">DSM 15505</strain>
    </source>
</reference>
<feature type="domain" description="Pirin C-terminal" evidence="6">
    <location>
        <begin position="179"/>
        <end position="282"/>
    </location>
</feature>
<dbReference type="Pfam" id="PF05726">
    <property type="entry name" value="Pirin_C"/>
    <property type="match status" value="1"/>
</dbReference>
<feature type="binding site" evidence="2">
    <location>
        <position position="105"/>
    </location>
    <ligand>
        <name>Fe cation</name>
        <dbReference type="ChEBI" id="CHEBI:24875"/>
    </ligand>
</feature>
<evidence type="ECO:0000256" key="4">
    <source>
        <dbReference type="SAM" id="MobiDB-lite"/>
    </source>
</evidence>
<dbReference type="Proteomes" id="UP000295830">
    <property type="component" value="Unassembled WGS sequence"/>
</dbReference>
<comment type="similarity">
    <text evidence="1 3">Belongs to the pirin family.</text>
</comment>
<dbReference type="GO" id="GO:0046872">
    <property type="term" value="F:metal ion binding"/>
    <property type="evidence" value="ECO:0007669"/>
    <property type="project" value="UniProtKB-KW"/>
</dbReference>
<evidence type="ECO:0000256" key="3">
    <source>
        <dbReference type="RuleBase" id="RU003457"/>
    </source>
</evidence>
<evidence type="ECO:0000259" key="5">
    <source>
        <dbReference type="Pfam" id="PF02678"/>
    </source>
</evidence>
<feature type="domain" description="Pirin N-terminal" evidence="5">
    <location>
        <begin position="21"/>
        <end position="121"/>
    </location>
</feature>
<organism evidence="7 8">
    <name type="scientific">Halospina denitrificans</name>
    <dbReference type="NCBI Taxonomy" id="332522"/>
    <lineage>
        <taxon>Bacteria</taxon>
        <taxon>Pseudomonadati</taxon>
        <taxon>Pseudomonadota</taxon>
        <taxon>Gammaproteobacteria</taxon>
        <taxon>Halospina</taxon>
    </lineage>
</organism>
<sequence length="290" mass="30967">MKERIVERVIQGQPSSDGAGVKLSRSLGQSQFARLDPFLMLDEFRSDESADYMAGFPSHPHRGFETVTYMLAGAMKHKDSLGNAGTIRAGDIQWMTAASGIIHSEMPEQQAGEMHGFQLWINLPASEKMKAPRYQDIAAERIPELRSGDVTVRVITGEAELGGETATGPVSGISTEPLYLDVVLAPGATFSQALPSGLNGLVYVYEGEVQAGSDGFSPVVCGNAGLLSSGDAVTLEAGSEGASLLLLAAKSVREPVVQHGPFVMNTRDEIEQAIRDYQQGRFAAEPVETP</sequence>
<dbReference type="OrthoDB" id="9780903at2"/>
<evidence type="ECO:0000259" key="6">
    <source>
        <dbReference type="Pfam" id="PF05726"/>
    </source>
</evidence>
<dbReference type="EMBL" id="SOAX01000001">
    <property type="protein sequence ID" value="TDT44041.1"/>
    <property type="molecule type" value="Genomic_DNA"/>
</dbReference>
<comment type="caution">
    <text evidence="7">The sequence shown here is derived from an EMBL/GenBank/DDBJ whole genome shotgun (WGS) entry which is preliminary data.</text>
</comment>
<gene>
    <name evidence="7" type="ORF">DES49_0140</name>
</gene>
<evidence type="ECO:0008006" key="9">
    <source>
        <dbReference type="Google" id="ProtNLM"/>
    </source>
</evidence>
<dbReference type="Gene3D" id="2.60.120.10">
    <property type="entry name" value="Jelly Rolls"/>
    <property type="match status" value="2"/>
</dbReference>
<dbReference type="InterPro" id="IPR003829">
    <property type="entry name" value="Pirin_N_dom"/>
</dbReference>
<dbReference type="CDD" id="cd02247">
    <property type="entry name" value="cupin_pirin_C"/>
    <property type="match status" value="1"/>
</dbReference>
<evidence type="ECO:0000256" key="2">
    <source>
        <dbReference type="PIRSR" id="PIRSR006232-1"/>
    </source>
</evidence>
<feature type="binding site" evidence="2">
    <location>
        <position position="103"/>
    </location>
    <ligand>
        <name>Fe cation</name>
        <dbReference type="ChEBI" id="CHEBI:24875"/>
    </ligand>
</feature>
<evidence type="ECO:0000313" key="7">
    <source>
        <dbReference type="EMBL" id="TDT44041.1"/>
    </source>
</evidence>
<feature type="region of interest" description="Disordered" evidence="4">
    <location>
        <begin position="1"/>
        <end position="21"/>
    </location>
</feature>
<name>A0A4R7JZR9_9GAMM</name>
<evidence type="ECO:0000313" key="8">
    <source>
        <dbReference type="Proteomes" id="UP000295830"/>
    </source>
</evidence>
<dbReference type="PIRSF" id="PIRSF006232">
    <property type="entry name" value="Pirin"/>
    <property type="match status" value="1"/>
</dbReference>
<feature type="binding site" evidence="2">
    <location>
        <position position="59"/>
    </location>
    <ligand>
        <name>Fe cation</name>
        <dbReference type="ChEBI" id="CHEBI:24875"/>
    </ligand>
</feature>
<keyword evidence="2" id="KW-0408">Iron</keyword>
<protein>
    <recommendedName>
        <fullName evidence="9">Quercetin 2,3-dioxygenase</fullName>
    </recommendedName>
</protein>
<dbReference type="AlphaFoldDB" id="A0A4R7JZR9"/>
<dbReference type="InterPro" id="IPR011051">
    <property type="entry name" value="RmlC_Cupin_sf"/>
</dbReference>
<proteinExistence type="inferred from homology"/>
<dbReference type="Pfam" id="PF02678">
    <property type="entry name" value="Pirin"/>
    <property type="match status" value="1"/>
</dbReference>
<dbReference type="PANTHER" id="PTHR13903">
    <property type="entry name" value="PIRIN-RELATED"/>
    <property type="match status" value="1"/>
</dbReference>
<dbReference type="InterPro" id="IPR008778">
    <property type="entry name" value="Pirin_C_dom"/>
</dbReference>
<keyword evidence="8" id="KW-1185">Reference proteome</keyword>
<dbReference type="RefSeq" id="WP_133734470.1">
    <property type="nucleotide sequence ID" value="NZ_SOAX01000001.1"/>
</dbReference>
<dbReference type="SUPFAM" id="SSF51182">
    <property type="entry name" value="RmlC-like cupins"/>
    <property type="match status" value="1"/>
</dbReference>
<comment type="cofactor">
    <cofactor evidence="2">
        <name>Fe cation</name>
        <dbReference type="ChEBI" id="CHEBI:24875"/>
    </cofactor>
    <text evidence="2">Binds 1 Fe cation per subunit.</text>
</comment>
<feature type="binding site" evidence="2">
    <location>
        <position position="61"/>
    </location>
    <ligand>
        <name>Fe cation</name>
        <dbReference type="ChEBI" id="CHEBI:24875"/>
    </ligand>
</feature>
<keyword evidence="2" id="KW-0479">Metal-binding</keyword>